<evidence type="ECO:0000256" key="1">
    <source>
        <dbReference type="SAM" id="MobiDB-lite"/>
    </source>
</evidence>
<feature type="region of interest" description="Disordered" evidence="1">
    <location>
        <begin position="37"/>
        <end position="79"/>
    </location>
</feature>
<dbReference type="InterPro" id="IPR006311">
    <property type="entry name" value="TAT_signal"/>
</dbReference>
<dbReference type="RefSeq" id="WP_340602320.1">
    <property type="nucleotide sequence ID" value="NZ_JBBMXV010000001.1"/>
</dbReference>
<name>A0ABD5UXE2_9EURY</name>
<dbReference type="EMBL" id="JBHSXQ010000001">
    <property type="protein sequence ID" value="MFC6903833.1"/>
    <property type="molecule type" value="Genomic_DNA"/>
</dbReference>
<evidence type="ECO:0000313" key="2">
    <source>
        <dbReference type="EMBL" id="MFC6903833.1"/>
    </source>
</evidence>
<evidence type="ECO:0008006" key="4">
    <source>
        <dbReference type="Google" id="ProtNLM"/>
    </source>
</evidence>
<organism evidence="2 3">
    <name type="scientific">Halalkalicoccus tibetensis</name>
    <dbReference type="NCBI Taxonomy" id="175632"/>
    <lineage>
        <taxon>Archaea</taxon>
        <taxon>Methanobacteriati</taxon>
        <taxon>Methanobacteriota</taxon>
        <taxon>Stenosarchaea group</taxon>
        <taxon>Halobacteria</taxon>
        <taxon>Halobacteriales</taxon>
        <taxon>Halococcaceae</taxon>
        <taxon>Halalkalicoccus</taxon>
    </lineage>
</organism>
<dbReference type="Proteomes" id="UP001596312">
    <property type="component" value="Unassembled WGS sequence"/>
</dbReference>
<dbReference type="PROSITE" id="PS51318">
    <property type="entry name" value="TAT"/>
    <property type="match status" value="1"/>
</dbReference>
<keyword evidence="3" id="KW-1185">Reference proteome</keyword>
<reference evidence="2 3" key="1">
    <citation type="journal article" date="2019" name="Int. J. Syst. Evol. Microbiol.">
        <title>The Global Catalogue of Microorganisms (GCM) 10K type strain sequencing project: providing services to taxonomists for standard genome sequencing and annotation.</title>
        <authorList>
            <consortium name="The Broad Institute Genomics Platform"/>
            <consortium name="The Broad Institute Genome Sequencing Center for Infectious Disease"/>
            <person name="Wu L."/>
            <person name="Ma J."/>
        </authorList>
    </citation>
    <scope>NUCLEOTIDE SEQUENCE [LARGE SCALE GENOMIC DNA]</scope>
    <source>
        <strain evidence="2 3">CGMCC 1.3240</strain>
    </source>
</reference>
<protein>
    <recommendedName>
        <fullName evidence="4">Tat (Twin-arginine translocation) pathway signal sequence</fullName>
    </recommendedName>
</protein>
<proteinExistence type="predicted"/>
<gene>
    <name evidence="2" type="ORF">ACFQGH_01330</name>
</gene>
<accession>A0ABD5UXE2</accession>
<comment type="caution">
    <text evidence="2">The sequence shown here is derived from an EMBL/GenBank/DDBJ whole genome shotgun (WGS) entry which is preliminary data.</text>
</comment>
<sequence length="235" mass="25488">MKEGDDEAAGLDESRRRLLRIGGAAAGGLSIVGASKTVGAGGGPLAREGGLPFDGEPGGESHSACGDDGPTEPDASDPDERYRQLLEQGLEMRDANQPNLNYGTIRSVLGDRNGEFDGHLVFFAASDFGEPRVFLPAGLSNRDEALQAILDRVHEQKWRARDSGLRDVRSQLFDEVPGIHQGLAALYRENGSAAYDIDFPWDGAYNFVTIRQAVGLVDWTTNAQEPWLDGLRRTY</sequence>
<dbReference type="AlphaFoldDB" id="A0ABD5UXE2"/>
<evidence type="ECO:0000313" key="3">
    <source>
        <dbReference type="Proteomes" id="UP001596312"/>
    </source>
</evidence>